<dbReference type="AlphaFoldDB" id="A0AAW2G564"/>
<comment type="caution">
    <text evidence="1">The sequence shown here is derived from an EMBL/GenBank/DDBJ whole genome shotgun (WGS) entry which is preliminary data.</text>
</comment>
<dbReference type="Proteomes" id="UP001430953">
    <property type="component" value="Unassembled WGS sequence"/>
</dbReference>
<proteinExistence type="predicted"/>
<accession>A0AAW2G564</accession>
<evidence type="ECO:0000313" key="2">
    <source>
        <dbReference type="Proteomes" id="UP001430953"/>
    </source>
</evidence>
<evidence type="ECO:0000313" key="1">
    <source>
        <dbReference type="EMBL" id="KAL0122813.1"/>
    </source>
</evidence>
<reference evidence="1 2" key="1">
    <citation type="submission" date="2023-03" db="EMBL/GenBank/DDBJ databases">
        <title>High recombination rates correlate with genetic variation in Cardiocondyla obscurior ants.</title>
        <authorList>
            <person name="Errbii M."/>
        </authorList>
    </citation>
    <scope>NUCLEOTIDE SEQUENCE [LARGE SCALE GENOMIC DNA]</scope>
    <source>
        <strain evidence="1">Alpha-2009</strain>
        <tissue evidence="1">Whole body</tissue>
    </source>
</reference>
<dbReference type="EMBL" id="JADYXP020000006">
    <property type="protein sequence ID" value="KAL0122813.1"/>
    <property type="molecule type" value="Genomic_DNA"/>
</dbReference>
<protein>
    <submittedName>
        <fullName evidence="1">Uncharacterized protein</fullName>
    </submittedName>
</protein>
<organism evidence="1 2">
    <name type="scientific">Cardiocondyla obscurior</name>
    <dbReference type="NCBI Taxonomy" id="286306"/>
    <lineage>
        <taxon>Eukaryota</taxon>
        <taxon>Metazoa</taxon>
        <taxon>Ecdysozoa</taxon>
        <taxon>Arthropoda</taxon>
        <taxon>Hexapoda</taxon>
        <taxon>Insecta</taxon>
        <taxon>Pterygota</taxon>
        <taxon>Neoptera</taxon>
        <taxon>Endopterygota</taxon>
        <taxon>Hymenoptera</taxon>
        <taxon>Apocrita</taxon>
        <taxon>Aculeata</taxon>
        <taxon>Formicoidea</taxon>
        <taxon>Formicidae</taxon>
        <taxon>Myrmicinae</taxon>
        <taxon>Cardiocondyla</taxon>
    </lineage>
</organism>
<gene>
    <name evidence="1" type="ORF">PUN28_007474</name>
</gene>
<keyword evidence="2" id="KW-1185">Reference proteome</keyword>
<sequence>MLACTYFHILDSLHTQRARSKDNVLKMFKTLKQKKKRKKESLKNIFKTFNLHHIIF</sequence>
<name>A0AAW2G564_9HYME</name>